<organism evidence="2 3">
    <name type="scientific">Indibacter alkaliphilus (strain CCUG 57479 / KCTC 22604 / LW1)</name>
    <dbReference type="NCBI Taxonomy" id="1189612"/>
    <lineage>
        <taxon>Bacteria</taxon>
        <taxon>Pseudomonadati</taxon>
        <taxon>Bacteroidota</taxon>
        <taxon>Cytophagia</taxon>
        <taxon>Cytophagales</taxon>
        <taxon>Cyclobacteriaceae</taxon>
    </lineage>
</organism>
<dbReference type="OrthoDB" id="4212451at2"/>
<proteinExistence type="predicted"/>
<dbReference type="AlphaFoldDB" id="S2E6L9"/>
<evidence type="ECO:0000313" key="3">
    <source>
        <dbReference type="Proteomes" id="UP000006073"/>
    </source>
</evidence>
<dbReference type="InterPro" id="IPR010330">
    <property type="entry name" value="CoiA_nuc"/>
</dbReference>
<evidence type="ECO:0000259" key="1">
    <source>
        <dbReference type="Pfam" id="PF06054"/>
    </source>
</evidence>
<sequence>MIVAIRKSNHEKVFAFEEKLEGEEYYCPCCKLPVIHHNSTARLREPHFKHKSKETLCPNATKESQWHYDTKISIYNYLKQTYSSNFRELELEKSLFNGSQRADVFLKTMKGNNIAIEVQSSVLTVDEIKRRTSLYFKNSIYVLWLLKYNLSRFICNTIVTPYGKPIRNVTKLNAMELWLHEAYLGRLYFWNPTRPSFIWVELADVFSEDSSFYSDGEEQYFYGKKLKTKKEIMRDKIGVDFREFRIGQFGEINNSNIPNRKIFYVGR</sequence>
<dbReference type="RefSeq" id="WP_016254851.1">
    <property type="nucleotide sequence ID" value="NZ_ALWO02000026.1"/>
</dbReference>
<reference evidence="2 3" key="1">
    <citation type="journal article" date="2013" name="Genome Announc.">
        <title>Draft Genome Sequence of Indibacter alkaliphilus Strain LW1T, Isolated from Lonar Lake, a Haloalkaline Lake in the Buldana District of Maharashtra, India.</title>
        <authorList>
            <person name="Singh A."/>
            <person name="Kumar Jangir P."/>
            <person name="Sharma R."/>
            <person name="Singh A."/>
            <person name="Kumar Pinnaka A."/>
            <person name="Shivaji S."/>
        </authorList>
    </citation>
    <scope>NUCLEOTIDE SEQUENCE [LARGE SCALE GENOMIC DNA]</scope>
    <source>
        <strain evidence="3">CCUG 57479 / KCTC 22604 / LW1</strain>
    </source>
</reference>
<protein>
    <recommendedName>
        <fullName evidence="1">Competence protein CoiA nuclease-like domain-containing protein</fullName>
    </recommendedName>
</protein>
<comment type="caution">
    <text evidence="2">The sequence shown here is derived from an EMBL/GenBank/DDBJ whole genome shotgun (WGS) entry which is preliminary data.</text>
</comment>
<dbReference type="STRING" id="1189612.A33Q_1570"/>
<keyword evidence="3" id="KW-1185">Reference proteome</keyword>
<dbReference type="Pfam" id="PF06054">
    <property type="entry name" value="CoiA_nuc"/>
    <property type="match status" value="1"/>
</dbReference>
<dbReference type="Proteomes" id="UP000006073">
    <property type="component" value="Unassembled WGS sequence"/>
</dbReference>
<dbReference type="eggNOG" id="COG4469">
    <property type="taxonomic scope" value="Bacteria"/>
</dbReference>
<name>S2E6L9_INDAL</name>
<accession>S2E6L9</accession>
<feature type="domain" description="Competence protein CoiA nuclease-like" evidence="1">
    <location>
        <begin position="63"/>
        <end position="149"/>
    </location>
</feature>
<evidence type="ECO:0000313" key="2">
    <source>
        <dbReference type="EMBL" id="EOZ97918.1"/>
    </source>
</evidence>
<dbReference type="EMBL" id="ALWO02000026">
    <property type="protein sequence ID" value="EOZ97918.1"/>
    <property type="molecule type" value="Genomic_DNA"/>
</dbReference>
<gene>
    <name evidence="2" type="ORF">A33Q_1570</name>
</gene>